<organism evidence="1 2">
    <name type="scientific">Methylobacterium gossipiicola</name>
    <dbReference type="NCBI Taxonomy" id="582675"/>
    <lineage>
        <taxon>Bacteria</taxon>
        <taxon>Pseudomonadati</taxon>
        <taxon>Pseudomonadota</taxon>
        <taxon>Alphaproteobacteria</taxon>
        <taxon>Hyphomicrobiales</taxon>
        <taxon>Methylobacteriaceae</taxon>
        <taxon>Methylobacterium</taxon>
    </lineage>
</organism>
<dbReference type="STRING" id="582675.SAMN05192565_11456"/>
<dbReference type="OrthoDB" id="9806524at2"/>
<protein>
    <submittedName>
        <fullName evidence="1">SapC protein</fullName>
    </submittedName>
</protein>
<keyword evidence="2" id="KW-1185">Reference proteome</keyword>
<dbReference type="InterPro" id="IPR010836">
    <property type="entry name" value="SapC"/>
</dbReference>
<dbReference type="Proteomes" id="UP000199229">
    <property type="component" value="Unassembled WGS sequence"/>
</dbReference>
<reference evidence="2" key="1">
    <citation type="submission" date="2016-10" db="EMBL/GenBank/DDBJ databases">
        <authorList>
            <person name="Varghese N."/>
            <person name="Submissions S."/>
        </authorList>
    </citation>
    <scope>NUCLEOTIDE SEQUENCE [LARGE SCALE GENOMIC DNA]</scope>
    <source>
        <strain evidence="2">Gh-105</strain>
    </source>
</reference>
<dbReference type="RefSeq" id="WP_091972550.1">
    <property type="nucleotide sequence ID" value="NZ_FOPM01000014.1"/>
</dbReference>
<dbReference type="EMBL" id="FOPM01000014">
    <property type="protein sequence ID" value="SFG86861.1"/>
    <property type="molecule type" value="Genomic_DNA"/>
</dbReference>
<proteinExistence type="predicted"/>
<accession>A0A1I2VI37</accession>
<dbReference type="Pfam" id="PF07277">
    <property type="entry name" value="SapC"/>
    <property type="match status" value="1"/>
</dbReference>
<evidence type="ECO:0000313" key="2">
    <source>
        <dbReference type="Proteomes" id="UP000199229"/>
    </source>
</evidence>
<evidence type="ECO:0000313" key="1">
    <source>
        <dbReference type="EMBL" id="SFG86861.1"/>
    </source>
</evidence>
<name>A0A1I2VI37_9HYPH</name>
<sequence length="268" mass="27747">MTQPPATGLPPLYGPPTVLRFPDHRGLGLRRDPGFGFAAGTAAIPLTLPEFAAAGRSYPIVFAADAGALPLALTGLTAGRNLFVAEDGAWRAGHYVPAYLRRYPFIAVEAEAGGARLLGLDTTSALVSTDAARDGAEALFDAEGRPTERASAAMAMCEAYAREHAATEAFSAALVEHGLLVPRTAELRLTNGATDPAAEAAPSPEAAPNAVVTGFQVVDEAAFRALPGTVVAEFHTRGWLAPVVLHLAAQLSWSTLLDGAAAEQNRAA</sequence>
<dbReference type="AlphaFoldDB" id="A0A1I2VI37"/>
<gene>
    <name evidence="1" type="ORF">SAMN05192565_11456</name>
</gene>